<sequence length="80" mass="8901">GQIALHRHPRSGRPDQSLHPVPPRRERCGRGRDRGGHQPGGRRGRTDPGPLHRFRRAAGFAPAARIDGQDQGNSRPHLHM</sequence>
<dbReference type="EMBL" id="CADCWH010000342">
    <property type="protein sequence ID" value="CAA9567028.1"/>
    <property type="molecule type" value="Genomic_DNA"/>
</dbReference>
<organism evidence="2">
    <name type="scientific">uncultured Thermomicrobiales bacterium</name>
    <dbReference type="NCBI Taxonomy" id="1645740"/>
    <lineage>
        <taxon>Bacteria</taxon>
        <taxon>Pseudomonadati</taxon>
        <taxon>Thermomicrobiota</taxon>
        <taxon>Thermomicrobia</taxon>
        <taxon>Thermomicrobiales</taxon>
        <taxon>environmental samples</taxon>
    </lineage>
</organism>
<evidence type="ECO:0000313" key="2">
    <source>
        <dbReference type="EMBL" id="CAA9567028.1"/>
    </source>
</evidence>
<gene>
    <name evidence="2" type="ORF">AVDCRST_MAG70-2125</name>
</gene>
<proteinExistence type="predicted"/>
<feature type="compositionally biased region" description="Basic residues" evidence="1">
    <location>
        <begin position="1"/>
        <end position="11"/>
    </location>
</feature>
<reference evidence="2" key="1">
    <citation type="submission" date="2020-02" db="EMBL/GenBank/DDBJ databases">
        <authorList>
            <person name="Meier V. D."/>
        </authorList>
    </citation>
    <scope>NUCLEOTIDE SEQUENCE</scope>
    <source>
        <strain evidence="2">AVDCRST_MAG70</strain>
    </source>
</reference>
<feature type="compositionally biased region" description="Basic and acidic residues" evidence="1">
    <location>
        <begin position="23"/>
        <end position="36"/>
    </location>
</feature>
<name>A0A6J4V813_9BACT</name>
<dbReference type="AlphaFoldDB" id="A0A6J4V813"/>
<protein>
    <submittedName>
        <fullName evidence="2">Uncharacterized protein</fullName>
    </submittedName>
</protein>
<feature type="non-terminal residue" evidence="2">
    <location>
        <position position="1"/>
    </location>
</feature>
<accession>A0A6J4V813</accession>
<evidence type="ECO:0000256" key="1">
    <source>
        <dbReference type="SAM" id="MobiDB-lite"/>
    </source>
</evidence>
<feature type="non-terminal residue" evidence="2">
    <location>
        <position position="80"/>
    </location>
</feature>
<feature type="region of interest" description="Disordered" evidence="1">
    <location>
        <begin position="1"/>
        <end position="80"/>
    </location>
</feature>